<reference evidence="10" key="1">
    <citation type="journal article" date="2013" name="Nat. Biotechnol.">
        <title>Chinese hamster genome sequenced from sorted chromosomes.</title>
        <authorList>
            <person name="Brinkrolf K."/>
            <person name="Rupp O."/>
            <person name="Laux H."/>
            <person name="Kollin F."/>
            <person name="Ernst W."/>
            <person name="Linke B."/>
            <person name="Kofler R."/>
            <person name="Romand S."/>
            <person name="Hesse F."/>
            <person name="Budach W.E."/>
            <person name="Galosy S."/>
            <person name="Muller D."/>
            <person name="Noll T."/>
            <person name="Wienberg J."/>
            <person name="Jostock T."/>
            <person name="Leonard M."/>
            <person name="Grillari J."/>
            <person name="Tauch A."/>
            <person name="Goesmann A."/>
            <person name="Helk B."/>
            <person name="Mott J.E."/>
            <person name="Puhler A."/>
            <person name="Borth N."/>
        </authorList>
    </citation>
    <scope>NUCLEOTIDE SEQUENCE [LARGE SCALE GENOMIC DNA]</scope>
    <source>
        <strain evidence="10">17A/GY</strain>
    </source>
</reference>
<keyword evidence="4 8" id="KW-0732">Signal</keyword>
<keyword evidence="7" id="KW-0325">Glycoprotein</keyword>
<dbReference type="PANTHER" id="PTHR32178">
    <property type="entry name" value="FAM187"/>
    <property type="match status" value="1"/>
</dbReference>
<keyword evidence="5" id="KW-1133">Transmembrane helix</keyword>
<dbReference type="EMBL" id="KE689641">
    <property type="protein sequence ID" value="ERE49639.1"/>
    <property type="molecule type" value="Genomic_DNA"/>
</dbReference>
<dbReference type="AlphaFoldDB" id="A0A061HV08"/>
<accession>A0A061HV08</accession>
<dbReference type="PANTHER" id="PTHR32178:SF8">
    <property type="entry name" value="PROTEIN FAM187B"/>
    <property type="match status" value="1"/>
</dbReference>
<gene>
    <name evidence="9" type="ORF">H671_21503</name>
</gene>
<evidence type="ECO:0000256" key="2">
    <source>
        <dbReference type="ARBA" id="ARBA00008727"/>
    </source>
</evidence>
<sequence length="430" mass="49907">MLATLWLASLSLPMLWAQKLINCPYKNVCHYALLSGNDVILQCNHPKALWYFSSSMEDKLSLLNSMSNVKILPRSNLQLTNPQPSQTGLYRCLDDHKTRVVEYEIDFQDIALLHVTHKDLGQTPMGNETMDLGGEVVVFTRWDPWQDCNRCEKPGERKRLGYCYVEEQLGKSMPCWLYMREKVTHKRLRPELQLQACQVPCDTITETNQPYFVFDTHQLDKTNDHVWLSCPLASIYSYKADWFFLGMDMEEKHIVFSGIPNIKENPEGGLFIQNPSFFNTGLYQCRGWNGTQVTGYKIDFQDASKLHITHTGLNQKPLKNETLNMGHGEIVFTKWEPWQKCSNCETLGERKRLGFCYVKEPLEEPIPCGLYLGEEEELFPRVRPEMQVEACYELCQRNGIGVDFVIFDSFRIQEQTEYAWLTCPLASIYR</sequence>
<keyword evidence="3" id="KW-0812">Transmembrane</keyword>
<protein>
    <recommendedName>
        <fullName evidence="11">Protein FAM187B</fullName>
    </recommendedName>
</protein>
<keyword evidence="6" id="KW-0472">Membrane</keyword>
<dbReference type="InterPro" id="IPR036179">
    <property type="entry name" value="Ig-like_dom_sf"/>
</dbReference>
<evidence type="ECO:0000256" key="4">
    <source>
        <dbReference type="ARBA" id="ARBA00022729"/>
    </source>
</evidence>
<evidence type="ECO:0008006" key="11">
    <source>
        <dbReference type="Google" id="ProtNLM"/>
    </source>
</evidence>
<evidence type="ECO:0000256" key="1">
    <source>
        <dbReference type="ARBA" id="ARBA00004479"/>
    </source>
</evidence>
<dbReference type="InterPro" id="IPR039311">
    <property type="entry name" value="FAM187A/B"/>
</dbReference>
<evidence type="ECO:0000313" key="9">
    <source>
        <dbReference type="EMBL" id="ERE49639.1"/>
    </source>
</evidence>
<dbReference type="Proteomes" id="UP000030759">
    <property type="component" value="Unassembled WGS sequence"/>
</dbReference>
<comment type="similarity">
    <text evidence="2">Belongs to the FAM187 family.</text>
</comment>
<feature type="signal peptide" evidence="8">
    <location>
        <begin position="1"/>
        <end position="17"/>
    </location>
</feature>
<evidence type="ECO:0000256" key="8">
    <source>
        <dbReference type="SAM" id="SignalP"/>
    </source>
</evidence>
<comment type="subcellular location">
    <subcellularLocation>
        <location evidence="1">Membrane</location>
        <topology evidence="1">Single-pass type I membrane protein</topology>
    </subcellularLocation>
</comment>
<name>A0A061HV08_CRIGR</name>
<evidence type="ECO:0000256" key="5">
    <source>
        <dbReference type="ARBA" id="ARBA00022989"/>
    </source>
</evidence>
<evidence type="ECO:0000256" key="3">
    <source>
        <dbReference type="ARBA" id="ARBA00022692"/>
    </source>
</evidence>
<evidence type="ECO:0000313" key="10">
    <source>
        <dbReference type="Proteomes" id="UP000030759"/>
    </source>
</evidence>
<evidence type="ECO:0000256" key="7">
    <source>
        <dbReference type="ARBA" id="ARBA00023180"/>
    </source>
</evidence>
<dbReference type="SUPFAM" id="SSF48726">
    <property type="entry name" value="Immunoglobulin"/>
    <property type="match status" value="2"/>
</dbReference>
<evidence type="ECO:0000256" key="6">
    <source>
        <dbReference type="ARBA" id="ARBA00023136"/>
    </source>
</evidence>
<feature type="chain" id="PRO_5001603780" description="Protein FAM187B" evidence="8">
    <location>
        <begin position="18"/>
        <end position="430"/>
    </location>
</feature>
<dbReference type="GO" id="GO:0016020">
    <property type="term" value="C:membrane"/>
    <property type="evidence" value="ECO:0007669"/>
    <property type="project" value="UniProtKB-SubCell"/>
</dbReference>
<proteinExistence type="inferred from homology"/>
<organism evidence="9 10">
    <name type="scientific">Cricetulus griseus</name>
    <name type="common">Chinese hamster</name>
    <name type="synonym">Cricetulus barabensis griseus</name>
    <dbReference type="NCBI Taxonomy" id="10029"/>
    <lineage>
        <taxon>Eukaryota</taxon>
        <taxon>Metazoa</taxon>
        <taxon>Chordata</taxon>
        <taxon>Craniata</taxon>
        <taxon>Vertebrata</taxon>
        <taxon>Euteleostomi</taxon>
        <taxon>Mammalia</taxon>
        <taxon>Eutheria</taxon>
        <taxon>Euarchontoglires</taxon>
        <taxon>Glires</taxon>
        <taxon>Rodentia</taxon>
        <taxon>Myomorpha</taxon>
        <taxon>Muroidea</taxon>
        <taxon>Cricetidae</taxon>
        <taxon>Cricetinae</taxon>
        <taxon>Cricetulus</taxon>
    </lineage>
</organism>